<feature type="transmembrane region" description="Helical" evidence="7">
    <location>
        <begin position="463"/>
        <end position="481"/>
    </location>
</feature>
<feature type="transmembrane region" description="Helical" evidence="7">
    <location>
        <begin position="45"/>
        <end position="61"/>
    </location>
</feature>
<keyword evidence="2" id="KW-0813">Transport</keyword>
<evidence type="ECO:0000256" key="5">
    <source>
        <dbReference type="ARBA" id="ARBA00022989"/>
    </source>
</evidence>
<feature type="transmembrane region" description="Helical" evidence="7">
    <location>
        <begin position="439"/>
        <end position="456"/>
    </location>
</feature>
<sequence>MAAMIFGMKGDEILVFGMTGDQAVIFAILLLALIFFVWGRWRYDLVSLLALLAATIVGLVPPDQAFLGFGHPAVITVAAVLVASRGLLNSGVVDVMAGWLSRAGNSPTRQVASITGLVTILSGFMNNVGAMALLLPVSVRMALRSGRPPSILLLPLAFGAHLGGLLTLIGTPPNIIISTFRVQNGGEPFGMFDFTPVGLGVSIAGLIFISLIGWRLTPKRKSPSSKEELFKIENYLTELRVPEEAKLAGRTLQEVREASKAEFQVLGLLSGETRLASPSIFHPLMPGDILLVESDADDLKTFLDDTGFELAEAKTLGEEVLSSEEMEVTEVVVKTESILIGRTARSLNMRWRYGVNLVGVARHGVQLQERLGRVRFQAGDVLLLQGPREHLPEILNTMGCLPLAERGLRLGHPRRIILSVAIFGSAILTVAFGLLPVQIAFVGASVMMVMAGLLNLREAYESIDWPVIILLGAMIPVSQALESTGGAGLIASAMLHWSGGYSPVVPLALVLLVTMFLSDLVNNAAAAVLMAPIAIGIASFMNVSIDPFLMAVVVGASSAFLTPIGHQSNAMVMGPGGYRFGDYWRMGLPLEIVVVIVSVPLITIFWPF</sequence>
<dbReference type="SUPFAM" id="SSF116726">
    <property type="entry name" value="TrkA C-terminal domain-like"/>
    <property type="match status" value="2"/>
</dbReference>
<feature type="transmembrane region" description="Helical" evidence="7">
    <location>
        <begin position="12"/>
        <end position="39"/>
    </location>
</feature>
<comment type="subcellular location">
    <subcellularLocation>
        <location evidence="1">Membrane</location>
        <topology evidence="1">Multi-pass membrane protein</topology>
    </subcellularLocation>
</comment>
<comment type="caution">
    <text evidence="9">The sequence shown here is derived from an EMBL/GenBank/DDBJ whole genome shotgun (WGS) entry which is preliminary data.</text>
</comment>
<dbReference type="PROSITE" id="PS51202">
    <property type="entry name" value="RCK_C"/>
    <property type="match status" value="2"/>
</dbReference>
<dbReference type="PANTHER" id="PTHR43652:SF2">
    <property type="entry name" value="BASIC AMINO ACID ANTIPORTER YFCC-RELATED"/>
    <property type="match status" value="1"/>
</dbReference>
<dbReference type="InterPro" id="IPR006037">
    <property type="entry name" value="RCK_C"/>
</dbReference>
<proteinExistence type="predicted"/>
<evidence type="ECO:0000313" key="9">
    <source>
        <dbReference type="EMBL" id="MDF0589994.1"/>
    </source>
</evidence>
<feature type="transmembrane region" description="Helical" evidence="7">
    <location>
        <begin position="524"/>
        <end position="541"/>
    </location>
</feature>
<dbReference type="InterPro" id="IPR031312">
    <property type="entry name" value="Na/sul_symport_CS"/>
</dbReference>
<keyword evidence="4" id="KW-0677">Repeat</keyword>
<dbReference type="Pfam" id="PF02080">
    <property type="entry name" value="TrkA_C"/>
    <property type="match status" value="2"/>
</dbReference>
<evidence type="ECO:0000256" key="2">
    <source>
        <dbReference type="ARBA" id="ARBA00022448"/>
    </source>
</evidence>
<evidence type="ECO:0000256" key="1">
    <source>
        <dbReference type="ARBA" id="ARBA00004141"/>
    </source>
</evidence>
<dbReference type="EMBL" id="JARFPK010000006">
    <property type="protein sequence ID" value="MDF0589994.1"/>
    <property type="molecule type" value="Genomic_DNA"/>
</dbReference>
<feature type="transmembrane region" description="Helical" evidence="7">
    <location>
        <begin position="73"/>
        <end position="92"/>
    </location>
</feature>
<evidence type="ECO:0000256" key="7">
    <source>
        <dbReference type="SAM" id="Phobius"/>
    </source>
</evidence>
<evidence type="ECO:0000256" key="3">
    <source>
        <dbReference type="ARBA" id="ARBA00022692"/>
    </source>
</evidence>
<feature type="transmembrane region" description="Helical" evidence="7">
    <location>
        <begin position="416"/>
        <end position="433"/>
    </location>
</feature>
<evidence type="ECO:0000259" key="8">
    <source>
        <dbReference type="PROSITE" id="PS51202"/>
    </source>
</evidence>
<evidence type="ECO:0000256" key="4">
    <source>
        <dbReference type="ARBA" id="ARBA00022737"/>
    </source>
</evidence>
<dbReference type="PROSITE" id="PS01271">
    <property type="entry name" value="NA_SULFATE"/>
    <property type="match status" value="1"/>
</dbReference>
<feature type="domain" description="RCK C-terminal" evidence="8">
    <location>
        <begin position="316"/>
        <end position="400"/>
    </location>
</feature>
<feature type="transmembrane region" description="Helical" evidence="7">
    <location>
        <begin position="586"/>
        <end position="606"/>
    </location>
</feature>
<accession>A0ABT5X5N0</accession>
<dbReference type="CDD" id="cd01115">
    <property type="entry name" value="SLC13_permease"/>
    <property type="match status" value="1"/>
</dbReference>
<feature type="transmembrane region" description="Helical" evidence="7">
    <location>
        <begin position="501"/>
        <end position="517"/>
    </location>
</feature>
<feature type="transmembrane region" description="Helical" evidence="7">
    <location>
        <begin position="197"/>
        <end position="216"/>
    </location>
</feature>
<organism evidence="9 10">
    <name type="scientific">Candidatus Methanocrinis natronophilus</name>
    <dbReference type="NCBI Taxonomy" id="3033396"/>
    <lineage>
        <taxon>Archaea</taxon>
        <taxon>Methanobacteriati</taxon>
        <taxon>Methanobacteriota</taxon>
        <taxon>Stenosarchaea group</taxon>
        <taxon>Methanomicrobia</taxon>
        <taxon>Methanotrichales</taxon>
        <taxon>Methanotrichaceae</taxon>
        <taxon>Methanocrinis</taxon>
    </lineage>
</organism>
<feature type="transmembrane region" description="Helical" evidence="7">
    <location>
        <begin position="112"/>
        <end position="139"/>
    </location>
</feature>
<feature type="transmembrane region" description="Helical" evidence="7">
    <location>
        <begin position="547"/>
        <end position="565"/>
    </location>
</feature>
<keyword evidence="3 7" id="KW-0812">Transmembrane</keyword>
<name>A0ABT5X5N0_9EURY</name>
<dbReference type="InterPro" id="IPR036721">
    <property type="entry name" value="RCK_C_sf"/>
</dbReference>
<gene>
    <name evidence="9" type="ORF">P0O15_02215</name>
</gene>
<dbReference type="Proteomes" id="UP001220010">
    <property type="component" value="Unassembled WGS sequence"/>
</dbReference>
<protein>
    <submittedName>
        <fullName evidence="9">SLC13 family permease</fullName>
    </submittedName>
</protein>
<evidence type="ECO:0000256" key="6">
    <source>
        <dbReference type="ARBA" id="ARBA00023136"/>
    </source>
</evidence>
<dbReference type="PANTHER" id="PTHR43652">
    <property type="entry name" value="BASIC AMINO ACID ANTIPORTER YFCC-RELATED"/>
    <property type="match status" value="1"/>
</dbReference>
<feature type="domain" description="RCK C-terminal" evidence="8">
    <location>
        <begin position="224"/>
        <end position="308"/>
    </location>
</feature>
<dbReference type="Pfam" id="PF03600">
    <property type="entry name" value="CitMHS"/>
    <property type="match status" value="1"/>
</dbReference>
<reference evidence="9 10" key="1">
    <citation type="submission" date="2023-03" db="EMBL/GenBank/DDBJ databases">
        <title>WGS of Methanotrichaceae archaeon Mx.</title>
        <authorList>
            <person name="Sorokin D.Y."/>
            <person name="Merkel A.Y."/>
        </authorList>
    </citation>
    <scope>NUCLEOTIDE SEQUENCE [LARGE SCALE GENOMIC DNA]</scope>
    <source>
        <strain evidence="9 10">Mx</strain>
    </source>
</reference>
<dbReference type="InterPro" id="IPR051679">
    <property type="entry name" value="DASS-Related_Transporters"/>
</dbReference>
<evidence type="ECO:0000313" key="10">
    <source>
        <dbReference type="Proteomes" id="UP001220010"/>
    </source>
</evidence>
<keyword evidence="6 7" id="KW-0472">Membrane</keyword>
<feature type="transmembrane region" description="Helical" evidence="7">
    <location>
        <begin position="151"/>
        <end position="177"/>
    </location>
</feature>
<dbReference type="InterPro" id="IPR004680">
    <property type="entry name" value="Cit_transptr-like_dom"/>
</dbReference>
<keyword evidence="10" id="KW-1185">Reference proteome</keyword>
<keyword evidence="5 7" id="KW-1133">Transmembrane helix</keyword>
<dbReference type="Gene3D" id="3.30.70.1450">
    <property type="entry name" value="Regulator of K+ conductance, C-terminal domain"/>
    <property type="match status" value="2"/>
</dbReference>